<accession>A0ABP8LC27</accession>
<sequence length="638" mass="68298">MTTFVHRIWAPALAALTLALSACGGGGAPQATQAQTAAAPVLRVDGWTQPAYNTASVGTIKSRALDARPVAVRIVLPALAAEKTAIASGPGPQLIGLARDVAATRSAEATRSQWAWKPTAAGGAVAALSFTARDAKALRLGVSVEALPGSAVLRVYSQAHPSQVYQISGQEVLQRVQTNLDAGTPEAEARLWWTPDIAGEEATVEIELPAGTPVAAVRVAVPRLSHIFEDLSLPTAQEEALLAKINESASCHLDATCYDTYANQRNAMARMIYTRDGLTYLCTGTLLNDANASGTPYFLTANHCISTQASASSLITDWFYRAPTCNSRTLSTATTRRMGGAALLYASDSTDMTLLRLNDTPPPGAFFAGWDANAQGLGTSIVGLHHPRGDLLKATFGSISGQSSCASSGGTQFQCVGTTGNFHRVTWTQGTTEGGSSGSSIFKDGTHVVGTLYGGSSTCTAIGSPEFYGRFDVAYNAALKQWLGASSGGSGRSPVYRFYNSSTGAHFFTTNAAERDFVIQTYPQFAYENIAFYAYANPTAGQSTVFRFFNTGNGAHFYTINPLERDFVIQNYPVFKYEGPIWYAQTAAGNGAVPIYRFYRPKSGTHFYTINPLERDFVIQNYKDYQFEDVAYYAWTAQ</sequence>
<dbReference type="InterPro" id="IPR009003">
    <property type="entry name" value="Peptidase_S1_PA"/>
</dbReference>
<evidence type="ECO:0000313" key="3">
    <source>
        <dbReference type="EMBL" id="GAA4425598.1"/>
    </source>
</evidence>
<name>A0ABP8LC27_9BURK</name>
<dbReference type="Pfam" id="PF18885">
    <property type="entry name" value="DUF5648"/>
    <property type="match status" value="1"/>
</dbReference>
<feature type="signal peptide" evidence="1">
    <location>
        <begin position="1"/>
        <end position="24"/>
    </location>
</feature>
<protein>
    <recommendedName>
        <fullName evidence="2">DUF5648 domain-containing protein</fullName>
    </recommendedName>
</protein>
<keyword evidence="1" id="KW-0732">Signal</keyword>
<dbReference type="Pfam" id="PF13365">
    <property type="entry name" value="Trypsin_2"/>
    <property type="match status" value="1"/>
</dbReference>
<reference evidence="4" key="1">
    <citation type="journal article" date="2019" name="Int. J. Syst. Evol. Microbiol.">
        <title>The Global Catalogue of Microorganisms (GCM) 10K type strain sequencing project: providing services to taxonomists for standard genome sequencing and annotation.</title>
        <authorList>
            <consortium name="The Broad Institute Genomics Platform"/>
            <consortium name="The Broad Institute Genome Sequencing Center for Infectious Disease"/>
            <person name="Wu L."/>
            <person name="Ma J."/>
        </authorList>
    </citation>
    <scope>NUCLEOTIDE SEQUENCE [LARGE SCALE GENOMIC DNA]</scope>
    <source>
        <strain evidence="4">JCM 31890</strain>
    </source>
</reference>
<organism evidence="3 4">
    <name type="scientific">Acidovorax lacteus</name>
    <dbReference type="NCBI Taxonomy" id="1924988"/>
    <lineage>
        <taxon>Bacteria</taxon>
        <taxon>Pseudomonadati</taxon>
        <taxon>Pseudomonadota</taxon>
        <taxon>Betaproteobacteria</taxon>
        <taxon>Burkholderiales</taxon>
        <taxon>Comamonadaceae</taxon>
        <taxon>Acidovorax</taxon>
    </lineage>
</organism>
<dbReference type="PANTHER" id="PTHR36234">
    <property type="entry name" value="LYSYL ENDOPEPTIDASE"/>
    <property type="match status" value="1"/>
</dbReference>
<dbReference type="InterPro" id="IPR043708">
    <property type="entry name" value="DUF5648"/>
</dbReference>
<dbReference type="EMBL" id="BAABEX010000013">
    <property type="protein sequence ID" value="GAA4425598.1"/>
    <property type="molecule type" value="Genomic_DNA"/>
</dbReference>
<dbReference type="Gene3D" id="2.40.10.10">
    <property type="entry name" value="Trypsin-like serine proteases"/>
    <property type="match status" value="2"/>
</dbReference>
<feature type="chain" id="PRO_5045038744" description="DUF5648 domain-containing protein" evidence="1">
    <location>
        <begin position="25"/>
        <end position="638"/>
    </location>
</feature>
<gene>
    <name evidence="3" type="ORF">GCM10023090_20740</name>
</gene>
<evidence type="ECO:0000313" key="4">
    <source>
        <dbReference type="Proteomes" id="UP001501788"/>
    </source>
</evidence>
<comment type="caution">
    <text evidence="3">The sequence shown here is derived from an EMBL/GenBank/DDBJ whole genome shotgun (WGS) entry which is preliminary data.</text>
</comment>
<dbReference type="PROSITE" id="PS51257">
    <property type="entry name" value="PROKAR_LIPOPROTEIN"/>
    <property type="match status" value="1"/>
</dbReference>
<evidence type="ECO:0000256" key="1">
    <source>
        <dbReference type="SAM" id="SignalP"/>
    </source>
</evidence>
<proteinExistence type="predicted"/>
<dbReference type="InterPro" id="IPR043504">
    <property type="entry name" value="Peptidase_S1_PA_chymotrypsin"/>
</dbReference>
<evidence type="ECO:0000259" key="2">
    <source>
        <dbReference type="Pfam" id="PF18885"/>
    </source>
</evidence>
<keyword evidence="4" id="KW-1185">Reference proteome</keyword>
<feature type="domain" description="DUF5648" evidence="2">
    <location>
        <begin position="494"/>
        <end position="635"/>
    </location>
</feature>
<dbReference type="SUPFAM" id="SSF50494">
    <property type="entry name" value="Trypsin-like serine proteases"/>
    <property type="match status" value="1"/>
</dbReference>
<dbReference type="PANTHER" id="PTHR36234:SF5">
    <property type="entry name" value="LYSYL ENDOPEPTIDASE"/>
    <property type="match status" value="1"/>
</dbReference>
<dbReference type="RefSeq" id="WP_345064388.1">
    <property type="nucleotide sequence ID" value="NZ_BAABEX010000013.1"/>
</dbReference>
<dbReference type="Proteomes" id="UP001501788">
    <property type="component" value="Unassembled WGS sequence"/>
</dbReference>